<dbReference type="Gene3D" id="3.30.300.20">
    <property type="match status" value="1"/>
</dbReference>
<dbReference type="NCBIfam" id="NF000908">
    <property type="entry name" value="PRK00089.1"/>
    <property type="match status" value="1"/>
</dbReference>
<dbReference type="InterPro" id="IPR006073">
    <property type="entry name" value="GTP-bd"/>
</dbReference>
<feature type="domain" description="Era-type G" evidence="10">
    <location>
        <begin position="3"/>
        <end position="172"/>
    </location>
</feature>
<dbReference type="GO" id="GO:0005829">
    <property type="term" value="C:cytosol"/>
    <property type="evidence" value="ECO:0007669"/>
    <property type="project" value="TreeGrafter"/>
</dbReference>
<evidence type="ECO:0000313" key="12">
    <source>
        <dbReference type="Proteomes" id="UP000256695"/>
    </source>
</evidence>
<dbReference type="OrthoDB" id="9805918at2"/>
<dbReference type="InterPro" id="IPR015946">
    <property type="entry name" value="KH_dom-like_a/b"/>
</dbReference>
<feature type="region of interest" description="G1" evidence="7">
    <location>
        <begin position="11"/>
        <end position="18"/>
    </location>
</feature>
<reference evidence="11 12" key="1">
    <citation type="submission" date="2018-04" db="EMBL/GenBank/DDBJ databases">
        <title>Novel Campyloabacter and Helicobacter Species and Strains.</title>
        <authorList>
            <person name="Mannion A.J."/>
            <person name="Shen Z."/>
            <person name="Fox J.G."/>
        </authorList>
    </citation>
    <scope>NUCLEOTIDE SEQUENCE [LARGE SCALE GENOMIC DNA]</scope>
    <source>
        <strain evidence="11 12">MIT 04-9362</strain>
    </source>
</reference>
<feature type="region of interest" description="G2" evidence="7">
    <location>
        <begin position="37"/>
        <end position="41"/>
    </location>
</feature>
<protein>
    <recommendedName>
        <fullName evidence="2 6">GTPase Era</fullName>
    </recommendedName>
</protein>
<keyword evidence="6" id="KW-0472">Membrane</keyword>
<comment type="subunit">
    <text evidence="6">Monomer.</text>
</comment>
<keyword evidence="6" id="KW-1003">Cell membrane</keyword>
<dbReference type="GO" id="GO:0070181">
    <property type="term" value="F:small ribosomal subunit rRNA binding"/>
    <property type="evidence" value="ECO:0007669"/>
    <property type="project" value="UniProtKB-UniRule"/>
</dbReference>
<feature type="binding site" evidence="6">
    <location>
        <begin position="11"/>
        <end position="18"/>
    </location>
    <ligand>
        <name>GTP</name>
        <dbReference type="ChEBI" id="CHEBI:37565"/>
    </ligand>
</feature>
<evidence type="ECO:0000259" key="10">
    <source>
        <dbReference type="PROSITE" id="PS51713"/>
    </source>
</evidence>
<evidence type="ECO:0000256" key="1">
    <source>
        <dbReference type="ARBA" id="ARBA00007921"/>
    </source>
</evidence>
<dbReference type="GO" id="GO:0005525">
    <property type="term" value="F:GTP binding"/>
    <property type="evidence" value="ECO:0007669"/>
    <property type="project" value="UniProtKB-UniRule"/>
</dbReference>
<evidence type="ECO:0000256" key="8">
    <source>
        <dbReference type="RuleBase" id="RU003761"/>
    </source>
</evidence>
<dbReference type="PROSITE" id="PS50823">
    <property type="entry name" value="KH_TYPE_2"/>
    <property type="match status" value="1"/>
</dbReference>
<dbReference type="SUPFAM" id="SSF52540">
    <property type="entry name" value="P-loop containing nucleoside triphosphate hydrolases"/>
    <property type="match status" value="1"/>
</dbReference>
<keyword evidence="4 6" id="KW-0694">RNA-binding</keyword>
<keyword evidence="6" id="KW-0690">Ribosome biogenesis</keyword>
<dbReference type="GO" id="GO:0000028">
    <property type="term" value="P:ribosomal small subunit assembly"/>
    <property type="evidence" value="ECO:0007669"/>
    <property type="project" value="TreeGrafter"/>
</dbReference>
<dbReference type="InterPro" id="IPR027417">
    <property type="entry name" value="P-loop_NTPase"/>
</dbReference>
<dbReference type="InterPro" id="IPR009019">
    <property type="entry name" value="KH_sf_prok-type"/>
</dbReference>
<evidence type="ECO:0000256" key="3">
    <source>
        <dbReference type="ARBA" id="ARBA00022741"/>
    </source>
</evidence>
<name>A0A3D8JAG6_9HELI</name>
<dbReference type="InterPro" id="IPR030388">
    <property type="entry name" value="G_ERA_dom"/>
</dbReference>
<dbReference type="NCBIfam" id="TIGR00231">
    <property type="entry name" value="small_GTP"/>
    <property type="match status" value="1"/>
</dbReference>
<dbReference type="HAMAP" id="MF_00367">
    <property type="entry name" value="GTPase_Era"/>
    <property type="match status" value="1"/>
</dbReference>
<evidence type="ECO:0000256" key="5">
    <source>
        <dbReference type="ARBA" id="ARBA00023134"/>
    </source>
</evidence>
<dbReference type="InterPro" id="IPR005662">
    <property type="entry name" value="GTPase_Era-like"/>
</dbReference>
<keyword evidence="3 6" id="KW-0547">Nucleotide-binding</keyword>
<keyword evidence="5 6" id="KW-0342">GTP-binding</keyword>
<feature type="binding site" evidence="6">
    <location>
        <begin position="121"/>
        <end position="124"/>
    </location>
    <ligand>
        <name>GTP</name>
        <dbReference type="ChEBI" id="CHEBI:37565"/>
    </ligand>
</feature>
<organism evidence="11 12">
    <name type="scientific">Helicobacter anseris</name>
    <dbReference type="NCBI Taxonomy" id="375926"/>
    <lineage>
        <taxon>Bacteria</taxon>
        <taxon>Pseudomonadati</taxon>
        <taxon>Campylobacterota</taxon>
        <taxon>Epsilonproteobacteria</taxon>
        <taxon>Campylobacterales</taxon>
        <taxon>Helicobacteraceae</taxon>
        <taxon>Helicobacter</taxon>
    </lineage>
</organism>
<feature type="region of interest" description="G4" evidence="7">
    <location>
        <begin position="121"/>
        <end position="124"/>
    </location>
</feature>
<dbReference type="AlphaFoldDB" id="A0A3D8JAG6"/>
<comment type="caution">
    <text evidence="11">The sequence shown here is derived from an EMBL/GenBank/DDBJ whole genome shotgun (WGS) entry which is preliminary data.</text>
</comment>
<dbReference type="GO" id="GO:0043024">
    <property type="term" value="F:ribosomal small subunit binding"/>
    <property type="evidence" value="ECO:0007669"/>
    <property type="project" value="TreeGrafter"/>
</dbReference>
<dbReference type="InterPro" id="IPR004044">
    <property type="entry name" value="KH_dom_type_2"/>
</dbReference>
<accession>A0A3D8JAG6</accession>
<comment type="similarity">
    <text evidence="1 6 7 8">Belongs to the TRAFAC class TrmE-Era-EngA-EngB-Septin-like GTPase superfamily. Era GTPase family.</text>
</comment>
<dbReference type="Proteomes" id="UP000256695">
    <property type="component" value="Unassembled WGS sequence"/>
</dbReference>
<evidence type="ECO:0000256" key="4">
    <source>
        <dbReference type="ARBA" id="ARBA00022884"/>
    </source>
</evidence>
<sequence length="298" mass="34549">MTRCGFVGVIGRPNVGKSAFLNKIVGQDLALVSHKANATRKKMNFIVPYETQDCISQIIFVDTPGLHHQERLLNQFMLKEALKVHQDSDLVLFIASATDSLKFYEEFLKLNQSKPHIILLNKIDLLTQEKLLQTLKLYQAYQDYFLAIIPFSVKKDENFTSLLSVIHTHLPHAPFLYDMENLTDSNLRDIFKELIRESVFNNLSDELPYESEVQIEKVFEKSDFIKIFAKIFVEKESQKSMVIGKNANTIKRIGKTARIKIQKLTEKKVFLQLNVFVQKAWSKEKEKLKNFGYDIDLE</sequence>
<feature type="binding site" evidence="6">
    <location>
        <begin position="62"/>
        <end position="66"/>
    </location>
    <ligand>
        <name>GTP</name>
        <dbReference type="ChEBI" id="CHEBI:37565"/>
    </ligand>
</feature>
<evidence type="ECO:0000256" key="2">
    <source>
        <dbReference type="ARBA" id="ARBA00020484"/>
    </source>
</evidence>
<dbReference type="RefSeq" id="WP_115578524.1">
    <property type="nucleotide sequence ID" value="NZ_NXLX01000002.1"/>
</dbReference>
<dbReference type="GO" id="GO:0005886">
    <property type="term" value="C:plasma membrane"/>
    <property type="evidence" value="ECO:0007669"/>
    <property type="project" value="UniProtKB-SubCell"/>
</dbReference>
<keyword evidence="12" id="KW-1185">Reference proteome</keyword>
<feature type="region of interest" description="G3" evidence="7">
    <location>
        <begin position="62"/>
        <end position="65"/>
    </location>
</feature>
<gene>
    <name evidence="6" type="primary">era</name>
    <name evidence="11" type="ORF">CQA57_01360</name>
</gene>
<proteinExistence type="inferred from homology"/>
<keyword evidence="6" id="KW-0699">rRNA-binding</keyword>
<evidence type="ECO:0000259" key="9">
    <source>
        <dbReference type="PROSITE" id="PS50823"/>
    </source>
</evidence>
<dbReference type="Pfam" id="PF01926">
    <property type="entry name" value="MMR_HSR1"/>
    <property type="match status" value="1"/>
</dbReference>
<evidence type="ECO:0000256" key="6">
    <source>
        <dbReference type="HAMAP-Rule" id="MF_00367"/>
    </source>
</evidence>
<dbReference type="InterPro" id="IPR005225">
    <property type="entry name" value="Small_GTP-bd"/>
</dbReference>
<dbReference type="Pfam" id="PF07650">
    <property type="entry name" value="KH_2"/>
    <property type="match status" value="1"/>
</dbReference>
<dbReference type="SUPFAM" id="SSF54814">
    <property type="entry name" value="Prokaryotic type KH domain (KH-domain type II)"/>
    <property type="match status" value="1"/>
</dbReference>
<comment type="subcellular location">
    <subcellularLocation>
        <location evidence="6">Cytoplasm</location>
    </subcellularLocation>
    <subcellularLocation>
        <location evidence="6">Cell membrane</location>
        <topology evidence="6">Peripheral membrane protein</topology>
    </subcellularLocation>
</comment>
<dbReference type="GO" id="GO:0003924">
    <property type="term" value="F:GTPase activity"/>
    <property type="evidence" value="ECO:0007669"/>
    <property type="project" value="UniProtKB-UniRule"/>
</dbReference>
<dbReference type="PANTHER" id="PTHR42698:SF1">
    <property type="entry name" value="GTPASE ERA, MITOCHONDRIAL"/>
    <property type="match status" value="1"/>
</dbReference>
<keyword evidence="6" id="KW-0963">Cytoplasm</keyword>
<evidence type="ECO:0000256" key="7">
    <source>
        <dbReference type="PROSITE-ProRule" id="PRU01050"/>
    </source>
</evidence>
<comment type="function">
    <text evidence="6">An essential GTPase that binds both GDP and GTP, with rapid nucleotide exchange. Plays a role in 16S rRNA processing and 30S ribosomal subunit biogenesis and possibly also in cell cycle regulation and energy metabolism.</text>
</comment>
<dbReference type="CDD" id="cd22534">
    <property type="entry name" value="KH-II_Era"/>
    <property type="match status" value="1"/>
</dbReference>
<dbReference type="PANTHER" id="PTHR42698">
    <property type="entry name" value="GTPASE ERA"/>
    <property type="match status" value="1"/>
</dbReference>
<dbReference type="NCBIfam" id="TIGR00436">
    <property type="entry name" value="era"/>
    <property type="match status" value="1"/>
</dbReference>
<feature type="region of interest" description="G5" evidence="7">
    <location>
        <begin position="151"/>
        <end position="153"/>
    </location>
</feature>
<dbReference type="PROSITE" id="PS51713">
    <property type="entry name" value="G_ERA"/>
    <property type="match status" value="1"/>
</dbReference>
<dbReference type="EMBL" id="NXLX01000002">
    <property type="protein sequence ID" value="RDU74469.1"/>
    <property type="molecule type" value="Genomic_DNA"/>
</dbReference>
<feature type="domain" description="KH type-2" evidence="9">
    <location>
        <begin position="195"/>
        <end position="279"/>
    </location>
</feature>
<dbReference type="Gene3D" id="3.40.50.300">
    <property type="entry name" value="P-loop containing nucleotide triphosphate hydrolases"/>
    <property type="match status" value="1"/>
</dbReference>
<dbReference type="CDD" id="cd04163">
    <property type="entry name" value="Era"/>
    <property type="match status" value="1"/>
</dbReference>
<evidence type="ECO:0000313" key="11">
    <source>
        <dbReference type="EMBL" id="RDU74469.1"/>
    </source>
</evidence>